<keyword evidence="1" id="KW-0175">Coiled coil</keyword>
<reference evidence="3 4" key="1">
    <citation type="submission" date="2015-02" db="EMBL/GenBank/DDBJ databases">
        <title>Draft genome sequences of ten Microbacterium spp. with emphasis on heavy metal contaminated environments.</title>
        <authorList>
            <person name="Corretto E."/>
        </authorList>
    </citation>
    <scope>NUCLEOTIDE SEQUENCE [LARGE SCALE GENOMIC DNA]</scope>
    <source>
        <strain evidence="3 4">DSM 12966</strain>
    </source>
</reference>
<sequence length="367" mass="39783">MYMRVLNVGDGACSVFTKPWDQKHLIVDCGATPSGRGEESAQILSSALGTSSSAIEAVLITHFDADHWAGIKAFPSVWEEAPKEVTLYYPHLLPRRVGAVQAAHLLFQAARAGASITPVSEIIDEWRAKGVVVHPVTVSRGRKFTAAGAEWDVHWPPADVGSFRDVTRRGMESLEDEIDDLVRRHPSFREALYAVYEDWEAGVDRQQDVEVEFELQGDRALKPAADVIDGLGLDDESVLRLSHRLSKYTNLLSVVHSTSTVVNFGDCGGAGLNALLRLQRDATVTPRLAESYRVVLAPHHGTHRPGATTQSLFPGASHVLVSQNGAGHLATALRTPKTMAFKRLVGGALGSGSGIDIHEHGHLYLSV</sequence>
<protein>
    <submittedName>
        <fullName evidence="3">Metallo-beta-lactamase superfamily protein</fullName>
    </submittedName>
</protein>
<evidence type="ECO:0000259" key="2">
    <source>
        <dbReference type="Pfam" id="PF00753"/>
    </source>
</evidence>
<dbReference type="InterPro" id="IPR036866">
    <property type="entry name" value="RibonucZ/Hydroxyglut_hydro"/>
</dbReference>
<dbReference type="RefSeq" id="WP_045254038.1">
    <property type="nucleotide sequence ID" value="NZ_CP031425.1"/>
</dbReference>
<name>A0A0F0KMV9_9MICO</name>
<dbReference type="Proteomes" id="UP000033572">
    <property type="component" value="Unassembled WGS sequence"/>
</dbReference>
<dbReference type="EMBL" id="JYIU01000040">
    <property type="protein sequence ID" value="KJL21774.1"/>
    <property type="molecule type" value="Genomic_DNA"/>
</dbReference>
<dbReference type="Pfam" id="PF00753">
    <property type="entry name" value="Lactamase_B"/>
    <property type="match status" value="1"/>
</dbReference>
<dbReference type="AlphaFoldDB" id="A0A0F0KMV9"/>
<feature type="coiled-coil region" evidence="1">
    <location>
        <begin position="164"/>
        <end position="191"/>
    </location>
</feature>
<organism evidence="3 4">
    <name type="scientific">Microbacterium foliorum</name>
    <dbReference type="NCBI Taxonomy" id="104336"/>
    <lineage>
        <taxon>Bacteria</taxon>
        <taxon>Bacillati</taxon>
        <taxon>Actinomycetota</taxon>
        <taxon>Actinomycetes</taxon>
        <taxon>Micrococcales</taxon>
        <taxon>Microbacteriaceae</taxon>
        <taxon>Microbacterium</taxon>
    </lineage>
</organism>
<evidence type="ECO:0000313" key="4">
    <source>
        <dbReference type="Proteomes" id="UP000033572"/>
    </source>
</evidence>
<proteinExistence type="predicted"/>
<gene>
    <name evidence="3" type="ORF">RN50_01675</name>
</gene>
<dbReference type="KEGG" id="mfol:DXT68_00200"/>
<dbReference type="GeneID" id="94442807"/>
<evidence type="ECO:0000256" key="1">
    <source>
        <dbReference type="SAM" id="Coils"/>
    </source>
</evidence>
<dbReference type="InterPro" id="IPR001279">
    <property type="entry name" value="Metallo-B-lactamas"/>
</dbReference>
<evidence type="ECO:0000313" key="3">
    <source>
        <dbReference type="EMBL" id="KJL21774.1"/>
    </source>
</evidence>
<comment type="caution">
    <text evidence="3">The sequence shown here is derived from an EMBL/GenBank/DDBJ whole genome shotgun (WGS) entry which is preliminary data.</text>
</comment>
<keyword evidence="4" id="KW-1185">Reference proteome</keyword>
<dbReference type="Gene3D" id="3.60.15.10">
    <property type="entry name" value="Ribonuclease Z/Hydroxyacylglutathione hydrolase-like"/>
    <property type="match status" value="1"/>
</dbReference>
<dbReference type="SUPFAM" id="SSF56281">
    <property type="entry name" value="Metallo-hydrolase/oxidoreductase"/>
    <property type="match status" value="1"/>
</dbReference>
<feature type="domain" description="Metallo-beta-lactamase" evidence="2">
    <location>
        <begin position="21"/>
        <end position="136"/>
    </location>
</feature>
<dbReference type="PATRIC" id="fig|104336.4.peg.1715"/>
<accession>A0A0F0KMV9</accession>